<dbReference type="NCBIfam" id="TIGR02142">
    <property type="entry name" value="modC_ABC"/>
    <property type="match status" value="1"/>
</dbReference>
<dbReference type="GO" id="GO:0016887">
    <property type="term" value="F:ATP hydrolysis activity"/>
    <property type="evidence" value="ECO:0007669"/>
    <property type="project" value="InterPro"/>
</dbReference>
<dbReference type="SMART" id="SM00382">
    <property type="entry name" value="AAA"/>
    <property type="match status" value="1"/>
</dbReference>
<keyword evidence="1" id="KW-0813">Transport</keyword>
<sequence>MHLKLERAGGFRLDIALDLPATGITALFGPSGCGKTTVLRCVAGLERAREAHVEIAGQCWQDSTRGHFMPTWQRPLGYVFQESSLFPHLDVQRNLTYGMRRRGGSAQALDEAVDLLGIGPLLPRRIESLSGGERQRVAIARALATQPRLLLLDEPLSALDAARRQEVLPWLERLRDQARIPMLYVSHSSDEVARLADTLALVEDGRVHACGPVARVLEHASDALREDAGVLLHGQVESVDAAWHLACIRFGGGQLWLPDPGRPPGQAVRVRVLARDVSIALSAPEGTSVQNLLPAVVERIEPVAYQAAQVLVHLRCGQVAEGGAALLARITARATHQLGLAAGLRVWAQVKAAALVG</sequence>
<comment type="caution">
    <text evidence="12">The sequence shown here is derived from an EMBL/GenBank/DDBJ whole genome shotgun (WGS) entry which is preliminary data.</text>
</comment>
<dbReference type="OrthoDB" id="5298774at2"/>
<keyword evidence="8" id="KW-0472">Membrane</keyword>
<dbReference type="SUPFAM" id="SSF50331">
    <property type="entry name" value="MOP-like"/>
    <property type="match status" value="1"/>
</dbReference>
<keyword evidence="4" id="KW-0997">Cell inner membrane</keyword>
<dbReference type="PROSITE" id="PS51866">
    <property type="entry name" value="MOP"/>
    <property type="match status" value="1"/>
</dbReference>
<evidence type="ECO:0000256" key="9">
    <source>
        <dbReference type="PROSITE-ProRule" id="PRU01213"/>
    </source>
</evidence>
<dbReference type="SUPFAM" id="SSF52540">
    <property type="entry name" value="P-loop containing nucleoside triphosphate hydrolases"/>
    <property type="match status" value="1"/>
</dbReference>
<evidence type="ECO:0000256" key="3">
    <source>
        <dbReference type="ARBA" id="ARBA00022505"/>
    </source>
</evidence>
<evidence type="ECO:0000256" key="2">
    <source>
        <dbReference type="ARBA" id="ARBA00022475"/>
    </source>
</evidence>
<dbReference type="InterPro" id="IPR005116">
    <property type="entry name" value="Transp-assoc_OB_typ1"/>
</dbReference>
<accession>A0A4Z0BE16</accession>
<proteinExistence type="predicted"/>
<feature type="domain" description="Mop" evidence="11">
    <location>
        <begin position="286"/>
        <end position="357"/>
    </location>
</feature>
<feature type="domain" description="ABC transporter" evidence="10">
    <location>
        <begin position="3"/>
        <end position="229"/>
    </location>
</feature>
<keyword evidence="2" id="KW-1003">Cell membrane</keyword>
<dbReference type="AlphaFoldDB" id="A0A4Z0BE16"/>
<evidence type="ECO:0000259" key="10">
    <source>
        <dbReference type="PROSITE" id="PS50893"/>
    </source>
</evidence>
<keyword evidence="6 12" id="KW-0067">ATP-binding</keyword>
<dbReference type="InterPro" id="IPR008995">
    <property type="entry name" value="Mo/tungstate-bd_C_term_dom"/>
</dbReference>
<name>A0A4Z0BE16_9BURK</name>
<dbReference type="Proteomes" id="UP000297564">
    <property type="component" value="Unassembled WGS sequence"/>
</dbReference>
<dbReference type="EMBL" id="SMLL01000009">
    <property type="protein sequence ID" value="TFY96567.1"/>
    <property type="molecule type" value="Genomic_DNA"/>
</dbReference>
<evidence type="ECO:0000259" key="11">
    <source>
        <dbReference type="PROSITE" id="PS51866"/>
    </source>
</evidence>
<evidence type="ECO:0000256" key="1">
    <source>
        <dbReference type="ARBA" id="ARBA00022448"/>
    </source>
</evidence>
<dbReference type="PANTHER" id="PTHR43514:SF10">
    <property type="entry name" value="MOLYBDENUM IMPORT ATP-BINDING PROTEIN MODC 2"/>
    <property type="match status" value="1"/>
</dbReference>
<keyword evidence="3 9" id="KW-0500">Molybdenum</keyword>
<keyword evidence="5" id="KW-0547">Nucleotide-binding</keyword>
<reference evidence="12 13" key="1">
    <citation type="submission" date="2019-03" db="EMBL/GenBank/DDBJ databases">
        <title>Ramlibacter rhizophilus CCTCC AB2015357, whole genome shotgun sequence.</title>
        <authorList>
            <person name="Zhang X."/>
            <person name="Feng G."/>
            <person name="Zhu H."/>
        </authorList>
    </citation>
    <scope>NUCLEOTIDE SEQUENCE [LARGE SCALE GENOMIC DNA]</scope>
    <source>
        <strain evidence="12 13">CCTCC AB2015357</strain>
    </source>
</reference>
<evidence type="ECO:0000256" key="6">
    <source>
        <dbReference type="ARBA" id="ARBA00022840"/>
    </source>
</evidence>
<dbReference type="Gene3D" id="2.40.50.100">
    <property type="match status" value="1"/>
</dbReference>
<dbReference type="GO" id="GO:0005524">
    <property type="term" value="F:ATP binding"/>
    <property type="evidence" value="ECO:0007669"/>
    <property type="project" value="UniProtKB-KW"/>
</dbReference>
<gene>
    <name evidence="12" type="primary">modC</name>
    <name evidence="12" type="ORF">EZ242_20255</name>
</gene>
<dbReference type="InterPro" id="IPR003439">
    <property type="entry name" value="ABC_transporter-like_ATP-bd"/>
</dbReference>
<dbReference type="GO" id="GO:0016020">
    <property type="term" value="C:membrane"/>
    <property type="evidence" value="ECO:0007669"/>
    <property type="project" value="InterPro"/>
</dbReference>
<dbReference type="InterPro" id="IPR017871">
    <property type="entry name" value="ABC_transporter-like_CS"/>
</dbReference>
<dbReference type="Pfam" id="PF03459">
    <property type="entry name" value="TOBE"/>
    <property type="match status" value="1"/>
</dbReference>
<dbReference type="InterPro" id="IPR050334">
    <property type="entry name" value="Molybdenum_import_ModC"/>
</dbReference>
<keyword evidence="7" id="KW-1278">Translocase</keyword>
<dbReference type="PROSITE" id="PS00211">
    <property type="entry name" value="ABC_TRANSPORTER_1"/>
    <property type="match status" value="1"/>
</dbReference>
<dbReference type="PROSITE" id="PS50893">
    <property type="entry name" value="ABC_TRANSPORTER_2"/>
    <property type="match status" value="1"/>
</dbReference>
<evidence type="ECO:0000256" key="4">
    <source>
        <dbReference type="ARBA" id="ARBA00022519"/>
    </source>
</evidence>
<evidence type="ECO:0000256" key="5">
    <source>
        <dbReference type="ARBA" id="ARBA00022741"/>
    </source>
</evidence>
<evidence type="ECO:0000256" key="7">
    <source>
        <dbReference type="ARBA" id="ARBA00022967"/>
    </source>
</evidence>
<dbReference type="GO" id="GO:0140359">
    <property type="term" value="F:ABC-type transporter activity"/>
    <property type="evidence" value="ECO:0007669"/>
    <property type="project" value="InterPro"/>
</dbReference>
<evidence type="ECO:0000313" key="13">
    <source>
        <dbReference type="Proteomes" id="UP000297564"/>
    </source>
</evidence>
<dbReference type="InterPro" id="IPR004606">
    <property type="entry name" value="Mop_domain"/>
</dbReference>
<dbReference type="PANTHER" id="PTHR43514">
    <property type="entry name" value="ABC TRANSPORTER I FAMILY MEMBER 10"/>
    <property type="match status" value="1"/>
</dbReference>
<dbReference type="InterPro" id="IPR003593">
    <property type="entry name" value="AAA+_ATPase"/>
</dbReference>
<evidence type="ECO:0000313" key="12">
    <source>
        <dbReference type="EMBL" id="TFY96567.1"/>
    </source>
</evidence>
<dbReference type="GO" id="GO:0015098">
    <property type="term" value="F:molybdate ion transmembrane transporter activity"/>
    <property type="evidence" value="ECO:0007669"/>
    <property type="project" value="InterPro"/>
</dbReference>
<evidence type="ECO:0000256" key="8">
    <source>
        <dbReference type="ARBA" id="ARBA00023136"/>
    </source>
</evidence>
<dbReference type="InterPro" id="IPR011868">
    <property type="entry name" value="ModC_ABC_ATP-bd"/>
</dbReference>
<dbReference type="InterPro" id="IPR027417">
    <property type="entry name" value="P-loop_NTPase"/>
</dbReference>
<organism evidence="12 13">
    <name type="scientific">Ramlibacter rhizophilus</name>
    <dbReference type="NCBI Taxonomy" id="1781167"/>
    <lineage>
        <taxon>Bacteria</taxon>
        <taxon>Pseudomonadati</taxon>
        <taxon>Pseudomonadota</taxon>
        <taxon>Betaproteobacteria</taxon>
        <taxon>Burkholderiales</taxon>
        <taxon>Comamonadaceae</taxon>
        <taxon>Ramlibacter</taxon>
    </lineage>
</organism>
<protein>
    <submittedName>
        <fullName evidence="12">Molybdenum ABC transporter ATP-binding protein</fullName>
    </submittedName>
</protein>
<dbReference type="Gene3D" id="3.40.50.300">
    <property type="entry name" value="P-loop containing nucleotide triphosphate hydrolases"/>
    <property type="match status" value="1"/>
</dbReference>
<keyword evidence="13" id="KW-1185">Reference proteome</keyword>
<dbReference type="Pfam" id="PF00005">
    <property type="entry name" value="ABC_tran"/>
    <property type="match status" value="1"/>
</dbReference>